<dbReference type="SUPFAM" id="SSF100950">
    <property type="entry name" value="NagB/RpiA/CoA transferase-like"/>
    <property type="match status" value="1"/>
</dbReference>
<protein>
    <submittedName>
        <fullName evidence="2">Pentatricopeptide repeat-containing protein</fullName>
    </submittedName>
</protein>
<dbReference type="Proteomes" id="UP000095280">
    <property type="component" value="Unplaced"/>
</dbReference>
<proteinExistence type="predicted"/>
<dbReference type="WBParaSite" id="snap_masked-unitig_41370-processed-gene-0.0-mRNA-1">
    <property type="protein sequence ID" value="snap_masked-unitig_41370-processed-gene-0.0-mRNA-1"/>
    <property type="gene ID" value="snap_masked-unitig_41370-processed-gene-0.0"/>
</dbReference>
<reference evidence="2" key="1">
    <citation type="submission" date="2016-11" db="UniProtKB">
        <authorList>
            <consortium name="WormBaseParasite"/>
        </authorList>
    </citation>
    <scope>IDENTIFICATION</scope>
</reference>
<dbReference type="AlphaFoldDB" id="A0A1I8JRJ2"/>
<sequence>MNHPGPAGRVKRRSWTGAGLPLNGKACVDMLITREGRVHRGPGAGLVLTEIAEGISVQDLVECTEAQSSGVPSSWTMMGQI</sequence>
<name>A0A1I8JRJ2_9PLAT</name>
<organism evidence="1 2">
    <name type="scientific">Macrostomum lignano</name>
    <dbReference type="NCBI Taxonomy" id="282301"/>
    <lineage>
        <taxon>Eukaryota</taxon>
        <taxon>Metazoa</taxon>
        <taxon>Spiralia</taxon>
        <taxon>Lophotrochozoa</taxon>
        <taxon>Platyhelminthes</taxon>
        <taxon>Rhabditophora</taxon>
        <taxon>Macrostomorpha</taxon>
        <taxon>Macrostomida</taxon>
        <taxon>Macrostomidae</taxon>
        <taxon>Macrostomum</taxon>
    </lineage>
</organism>
<keyword evidence="1" id="KW-1185">Reference proteome</keyword>
<evidence type="ECO:0000313" key="1">
    <source>
        <dbReference type="Proteomes" id="UP000095280"/>
    </source>
</evidence>
<dbReference type="InterPro" id="IPR037171">
    <property type="entry name" value="NagB/RpiA_transferase-like"/>
</dbReference>
<dbReference type="Gene3D" id="3.40.1080.10">
    <property type="entry name" value="Glutaconate Coenzyme A-transferase"/>
    <property type="match status" value="1"/>
</dbReference>
<evidence type="ECO:0000313" key="2">
    <source>
        <dbReference type="WBParaSite" id="snap_masked-unitig_41370-processed-gene-0.0-mRNA-1"/>
    </source>
</evidence>
<accession>A0A1I8JRJ2</accession>